<feature type="compositionally biased region" description="Basic and acidic residues" evidence="6">
    <location>
        <begin position="74"/>
        <end position="84"/>
    </location>
</feature>
<dbReference type="Gene3D" id="3.40.50.10810">
    <property type="entry name" value="Tandem AAA-ATPase domain"/>
    <property type="match status" value="2"/>
</dbReference>
<dbReference type="GO" id="GO:0008094">
    <property type="term" value="F:ATP-dependent activity, acting on DNA"/>
    <property type="evidence" value="ECO:0007669"/>
    <property type="project" value="TreeGrafter"/>
</dbReference>
<dbReference type="InterPro" id="IPR038718">
    <property type="entry name" value="SNF2-like_sf"/>
</dbReference>
<feature type="domain" description="Helicase C-terminal" evidence="7">
    <location>
        <begin position="2329"/>
        <end position="2492"/>
    </location>
</feature>
<dbReference type="Proteomes" id="UP000593566">
    <property type="component" value="Unassembled WGS sequence"/>
</dbReference>
<dbReference type="InterPro" id="IPR000330">
    <property type="entry name" value="SNF2_N"/>
</dbReference>
<evidence type="ECO:0000313" key="9">
    <source>
        <dbReference type="Proteomes" id="UP000593566"/>
    </source>
</evidence>
<feature type="compositionally biased region" description="Basic and acidic residues" evidence="6">
    <location>
        <begin position="2115"/>
        <end position="2145"/>
    </location>
</feature>
<dbReference type="InterPro" id="IPR014001">
    <property type="entry name" value="Helicase_ATP-bd"/>
</dbReference>
<evidence type="ECO:0000256" key="5">
    <source>
        <dbReference type="ARBA" id="ARBA00022840"/>
    </source>
</evidence>
<keyword evidence="3" id="KW-0547">Nucleotide-binding</keyword>
<dbReference type="GO" id="GO:0016787">
    <property type="term" value="F:hydrolase activity"/>
    <property type="evidence" value="ECO:0007669"/>
    <property type="project" value="UniProtKB-KW"/>
</dbReference>
<dbReference type="Pfam" id="PF00271">
    <property type="entry name" value="Helicase_C"/>
    <property type="match status" value="1"/>
</dbReference>
<dbReference type="Pfam" id="PF00176">
    <property type="entry name" value="SNF2-rel_dom"/>
    <property type="match status" value="1"/>
</dbReference>
<dbReference type="SUPFAM" id="SSF52540">
    <property type="entry name" value="P-loop containing nucleoside triphosphate hydrolases"/>
    <property type="match status" value="2"/>
</dbReference>
<keyword evidence="4" id="KW-0378">Hydrolase</keyword>
<dbReference type="GO" id="GO:0005524">
    <property type="term" value="F:ATP binding"/>
    <property type="evidence" value="ECO:0007669"/>
    <property type="project" value="UniProtKB-KW"/>
</dbReference>
<dbReference type="InterPro" id="IPR001525">
    <property type="entry name" value="C5_MeTfrase"/>
</dbReference>
<feature type="compositionally biased region" description="Polar residues" evidence="6">
    <location>
        <begin position="51"/>
        <end position="60"/>
    </location>
</feature>
<dbReference type="Gene3D" id="3.40.50.300">
    <property type="entry name" value="P-loop containing nucleotide triphosphate hydrolases"/>
    <property type="match status" value="1"/>
</dbReference>
<dbReference type="GeneID" id="59332302"/>
<feature type="region of interest" description="Disordered" evidence="6">
    <location>
        <begin position="2483"/>
        <end position="2503"/>
    </location>
</feature>
<dbReference type="InterPro" id="IPR050628">
    <property type="entry name" value="SNF2_RAD54_helicase_TF"/>
</dbReference>
<dbReference type="RefSeq" id="XP_037148860.1">
    <property type="nucleotide sequence ID" value="XM_037294813.1"/>
</dbReference>
<feature type="region of interest" description="Disordered" evidence="6">
    <location>
        <begin position="1"/>
        <end position="102"/>
    </location>
</feature>
<keyword evidence="1" id="KW-0489">Methyltransferase</keyword>
<sequence>MSKRKFMKDSDEDAQDQDYQDHQDSDEDCEPSSGEIFQGRPYVLSLRVTRSRSTLNASDPQNRDDEEVQGQIRDGGDDTTREDNTSEATLQNAPQPPQVSVKAQHRSCGVLINTFVASRSHITDSEAQVSNDLNNGPDEAHVARLRRCGKTKYCGVKSPRIAKPKKLKRETGRFFCVICGSNFTRAASVNYHFPGCVEKYGNPLGNCWDDHPSCAPRRARKDALADDPSPPVQGSASKKRCIQTLSSGPSTANPSGGNDMHQPRQTSHASALPMGPRVTRSRTTQRTSETQPNSDVHGTRTSSKSMQRASKPIKPRPKPTQSLPDKKQHTSNPSGKRKPRTQSKKASDSGEKTNVQRFGIDGSLPPLSDLDAIFHDLVSNAFKETPLEHAMETLPEKQIHIATMCSGTESPLLALEKIQKDLELRGKPMLNIKHLFSAEIVPFKQAYIERNFHPDRLFRDIREMAEGGQATTAYGALTDVPSDVDILVAGFSCVDFSRLNKNTKKLTDTGESGDTFRAILGYAKQYRPAIIILENVDGAPWDLIQAIWQNDRESVQEHCKKVDGGIDPNELELDTFWDEDDPAYSADYQRVDAKHYYIPQTRTRRYMICLDRLRFPSPDQADEAVQKWKQYMVALRRTASVSFEAFLLPEDDPRLQYAKDEMSKTGKPRRERDWEVCRGRHEEYRTIENLGISRPILNWTNDGSAKASSYLWTDWTLSQVERVWDSIEICYLRNAARGFDSFFKTRVWELSQNIDRFTDGARPGVINCLTPTGQPFLSVRGGPITGLEAISLQGLPIDVLLLTRESQRELIDLAGNAMTSTVVGAALLSALAVSHTILTRTKEPVNQTLHDLGHNLEGMRDSELGQKQVLGFDGSSDSSLEELCKMAKASVRLCHCEGQSLTAPALIRICKCCHHHCCEKCGNMPKHDYELLGGNGAPVRTEPQEFRRRLRYAIPTRLEIDGFSSETLEVFAQLFPDGSKQDWRLFSEAILLASEQEYRYESARRSHCWTITYNATHSRLELVFDQEEVYWLLYGKPGQTETGNSRVRTLLDHPLARLTVRGTTMRGESTKAESMLKGTWEICLPIAHTFPITVTPQGELTDSWEKKLGLQGEKFIDKQVYTSLHVARTSVPAAELALDHDICGDYDLLDNCGTACSSLHKKRSTTDGHDAPPLFLFLDADRMGLPNHDSFVFSTEIQRLEYGESRYITAKVESEWRPPCKGSDPRTDCAVSTQAECTVSSRWSPCPIFLRPHKELEEASSRFPNSEISIPVFGTDQHLSQSSADDVYGCLHETATTALLSCEIPGQVVDSVGWRVGHWTTIDQNSGREIAAAFAWLFARVKDLGDFEGGWRSLGPCPSGYRKCLTCAPEPPRIMWTCSRSANEDKIIPYEDGREAGNFERKIKARPAPFLVQTYIDDDEKRTGRLLVGLNLPTLVHRALARLGNIADSDDIEMDWRLDTGFEAPTRYKLKELTLPNNELASQAEYDFPTGEQLRPEQKRSLQWMIGQEADEMVFYEEEIEEATLSQLSWRAEARVRRVRTVRGGILADEVGYGKTATTLALIHAQEESAKEYASNKNAGCISVKATLILVPPHLVHQWKGQAHKFLGISSNDDKILVIEDLTDLARISVQRIKQATIVLTSWRVLSSPAYMTRMSHFAALPEGPSSGERETDVWLTRACGNIKKHMGELVSEQHSPVDFAAVLKLRLKAAHTDKDIIRDVPTQRLKGAKYTTWNPAECVTPKDPSPKEQDLEKFFKHMTREGCTDLNSMTGILLHMFDFHRIVVDEYTYVDKSQQAGKLSKFIATINARSRWVLSGTPSIQDFGDVRNLASFLAYNLGVVDDAAGVLKGAAIRHIRDDRTAAEQFRAYGYSHTAAWHISRQAHAQKFLDKFASKNVAEIGLIRCMTDLRPHCLGAAETIVNAELQQQLQSTEMKIVLRGKSKNDNDRLRRYQDLLQDCQTASECLLRACSYFELVDTRSAESQLSGDAMDVDVEDVEDEDDFLDEEYEKFSFPTTELFGACETMISIREKQMRALVAELEYNLLHAAWLEQQCGRATAPEYQGSHYRQWKSEIELIGLRDPTATSDLRYYLIAALEKVDANTEEIYYRDPPTAEDLKREKKAADELKKQAKDKRTADRRLKKASEGNQSRKASRMSKATACPDEDPDEDSAEMVVGDSESIQAGDMDPNMAPNPADPKPNKIRKDDFKKYASVLRGLTGHLRSLVAELTSRTRSLRFARGAEELSQWYTDLSKPPTCRACGKIVLDHDSISINIRCGHSTCQDCIQTTHLAICAVDGCCEGSDPYRLRKGVDLVGDGETWTRGSRLGHIIELINSLPKDEQVLLFVQFEDVMLKMASGLEEANISCYALSQKAGHQIVDMMNDFQDNQGKNKKKVLLLNPSNETASGINLTNANHIIFASPLLTKTQQSYNASMTQCIGRAKRYGQQKTVHVYRFFALRTIDVDILQEREVKTLVKKKDLKGKRAERRGIDRGKPSGESSGEWLLVTGNAFDDALEAGWGSGYDFKSDPTEDE</sequence>
<dbReference type="Gene3D" id="3.40.50.150">
    <property type="entry name" value="Vaccinia Virus protein VP39"/>
    <property type="match status" value="1"/>
</dbReference>
<evidence type="ECO:0000256" key="1">
    <source>
        <dbReference type="ARBA" id="ARBA00022603"/>
    </source>
</evidence>
<name>A0A8H6F8T6_9LECA</name>
<comment type="caution">
    <text evidence="8">The sequence shown here is derived from an EMBL/GenBank/DDBJ whole genome shotgun (WGS) entry which is preliminary data.</text>
</comment>
<keyword evidence="2" id="KW-0808">Transferase</keyword>
<feature type="compositionally biased region" description="Low complexity" evidence="6">
    <location>
        <begin position="277"/>
        <end position="291"/>
    </location>
</feature>
<dbReference type="InterPro" id="IPR029063">
    <property type="entry name" value="SAM-dependent_MTases_sf"/>
</dbReference>
<feature type="region of interest" description="Disordered" evidence="6">
    <location>
        <begin position="219"/>
        <end position="360"/>
    </location>
</feature>
<accession>A0A8H6F8T6</accession>
<evidence type="ECO:0000259" key="7">
    <source>
        <dbReference type="PROSITE" id="PS51194"/>
    </source>
</evidence>
<dbReference type="InterPro" id="IPR027417">
    <property type="entry name" value="P-loop_NTPase"/>
</dbReference>
<evidence type="ECO:0000256" key="4">
    <source>
        <dbReference type="ARBA" id="ARBA00022801"/>
    </source>
</evidence>
<proteinExistence type="predicted"/>
<evidence type="ECO:0000256" key="2">
    <source>
        <dbReference type="ARBA" id="ARBA00022679"/>
    </source>
</evidence>
<dbReference type="GO" id="GO:0032259">
    <property type="term" value="P:methylation"/>
    <property type="evidence" value="ECO:0007669"/>
    <property type="project" value="UniProtKB-KW"/>
</dbReference>
<dbReference type="SMART" id="SM00487">
    <property type="entry name" value="DEXDc"/>
    <property type="match status" value="1"/>
</dbReference>
<dbReference type="CDD" id="cd18793">
    <property type="entry name" value="SF2_C_SNF"/>
    <property type="match status" value="1"/>
</dbReference>
<dbReference type="GO" id="GO:0006281">
    <property type="term" value="P:DNA repair"/>
    <property type="evidence" value="ECO:0007669"/>
    <property type="project" value="TreeGrafter"/>
</dbReference>
<keyword evidence="5" id="KW-0067">ATP-binding</keyword>
<feature type="compositionally biased region" description="Polar residues" evidence="6">
    <location>
        <begin position="292"/>
        <end position="308"/>
    </location>
</feature>
<reference evidence="8 9" key="1">
    <citation type="journal article" date="2020" name="Genomics">
        <title>Complete, high-quality genomes from long-read metagenomic sequencing of two wolf lichen thalli reveals enigmatic genome architecture.</title>
        <authorList>
            <person name="McKenzie S.K."/>
            <person name="Walston R.F."/>
            <person name="Allen J.L."/>
        </authorList>
    </citation>
    <scope>NUCLEOTIDE SEQUENCE [LARGE SCALE GENOMIC DNA]</scope>
    <source>
        <strain evidence="8">WasteWater1</strain>
    </source>
</reference>
<dbReference type="SUPFAM" id="SSF53335">
    <property type="entry name" value="S-adenosyl-L-methionine-dependent methyltransferases"/>
    <property type="match status" value="1"/>
</dbReference>
<dbReference type="InterPro" id="IPR001650">
    <property type="entry name" value="Helicase_C-like"/>
</dbReference>
<keyword evidence="9" id="KW-1185">Reference proteome</keyword>
<feature type="region of interest" description="Disordered" evidence="6">
    <location>
        <begin position="2115"/>
        <end position="2204"/>
    </location>
</feature>
<organism evidence="8 9">
    <name type="scientific">Letharia lupina</name>
    <dbReference type="NCBI Taxonomy" id="560253"/>
    <lineage>
        <taxon>Eukaryota</taxon>
        <taxon>Fungi</taxon>
        <taxon>Dikarya</taxon>
        <taxon>Ascomycota</taxon>
        <taxon>Pezizomycotina</taxon>
        <taxon>Lecanoromycetes</taxon>
        <taxon>OSLEUM clade</taxon>
        <taxon>Lecanoromycetidae</taxon>
        <taxon>Lecanorales</taxon>
        <taxon>Lecanorineae</taxon>
        <taxon>Parmeliaceae</taxon>
        <taxon>Letharia</taxon>
    </lineage>
</organism>
<feature type="compositionally biased region" description="Polar residues" evidence="6">
    <location>
        <begin position="243"/>
        <end position="256"/>
    </location>
</feature>
<dbReference type="Pfam" id="PF00145">
    <property type="entry name" value="DNA_methylase"/>
    <property type="match status" value="1"/>
</dbReference>
<dbReference type="PANTHER" id="PTHR45626:SF26">
    <property type="entry name" value="FAMILY HELICASE, PUTATIVE (AFU_ORTHOLOGUE AFUA_2G09120)-RELATED"/>
    <property type="match status" value="1"/>
</dbReference>
<evidence type="ECO:0000256" key="3">
    <source>
        <dbReference type="ARBA" id="ARBA00022741"/>
    </source>
</evidence>
<evidence type="ECO:0000256" key="6">
    <source>
        <dbReference type="SAM" id="MobiDB-lite"/>
    </source>
</evidence>
<feature type="compositionally biased region" description="Acidic residues" evidence="6">
    <location>
        <begin position="2163"/>
        <end position="2172"/>
    </location>
</feature>
<protein>
    <recommendedName>
        <fullName evidence="7">Helicase C-terminal domain-containing protein</fullName>
    </recommendedName>
</protein>
<dbReference type="GO" id="GO:0005634">
    <property type="term" value="C:nucleus"/>
    <property type="evidence" value="ECO:0007669"/>
    <property type="project" value="TreeGrafter"/>
</dbReference>
<feature type="compositionally biased region" description="Acidic residues" evidence="6">
    <location>
        <begin position="10"/>
        <end position="30"/>
    </location>
</feature>
<evidence type="ECO:0000313" key="8">
    <source>
        <dbReference type="EMBL" id="KAF6219425.1"/>
    </source>
</evidence>
<dbReference type="PROSITE" id="PS51194">
    <property type="entry name" value="HELICASE_CTER"/>
    <property type="match status" value="1"/>
</dbReference>
<dbReference type="GO" id="GO:0008168">
    <property type="term" value="F:methyltransferase activity"/>
    <property type="evidence" value="ECO:0007669"/>
    <property type="project" value="UniProtKB-KW"/>
</dbReference>
<dbReference type="PANTHER" id="PTHR45626">
    <property type="entry name" value="TRANSCRIPTION TERMINATION FACTOR 2-RELATED"/>
    <property type="match status" value="1"/>
</dbReference>
<dbReference type="InterPro" id="IPR049730">
    <property type="entry name" value="SNF2/RAD54-like_C"/>
</dbReference>
<gene>
    <name evidence="8" type="ORF">HO133_003891</name>
</gene>
<dbReference type="EMBL" id="JACCJB010000019">
    <property type="protein sequence ID" value="KAF6219425.1"/>
    <property type="molecule type" value="Genomic_DNA"/>
</dbReference>